<feature type="region of interest" description="Disordered" evidence="15">
    <location>
        <begin position="712"/>
        <end position="736"/>
    </location>
</feature>
<evidence type="ECO:0000256" key="1">
    <source>
        <dbReference type="ARBA" id="ARBA00004651"/>
    </source>
</evidence>
<dbReference type="SUPFAM" id="SSF46785">
    <property type="entry name" value="Winged helix' DNA-binding domain"/>
    <property type="match status" value="1"/>
</dbReference>
<feature type="region of interest" description="Disordered" evidence="15">
    <location>
        <begin position="632"/>
        <end position="654"/>
    </location>
</feature>
<dbReference type="EMBL" id="MHSZ01000034">
    <property type="protein sequence ID" value="OHA52295.1"/>
    <property type="molecule type" value="Genomic_DNA"/>
</dbReference>
<dbReference type="PROSITE" id="PS50901">
    <property type="entry name" value="FTSK"/>
    <property type="match status" value="1"/>
</dbReference>
<dbReference type="AlphaFoldDB" id="A0A1G2PVF3"/>
<evidence type="ECO:0000256" key="12">
    <source>
        <dbReference type="ARBA" id="ARBA00023306"/>
    </source>
</evidence>
<evidence type="ECO:0000256" key="7">
    <source>
        <dbReference type="ARBA" id="ARBA00022829"/>
    </source>
</evidence>
<dbReference type="InterPro" id="IPR002543">
    <property type="entry name" value="FtsK_dom"/>
</dbReference>
<dbReference type="Proteomes" id="UP000177865">
    <property type="component" value="Unassembled WGS sequence"/>
</dbReference>
<evidence type="ECO:0000256" key="4">
    <source>
        <dbReference type="ARBA" id="ARBA00022618"/>
    </source>
</evidence>
<evidence type="ECO:0000256" key="6">
    <source>
        <dbReference type="ARBA" id="ARBA00022741"/>
    </source>
</evidence>
<evidence type="ECO:0000256" key="11">
    <source>
        <dbReference type="ARBA" id="ARBA00023136"/>
    </source>
</evidence>
<dbReference type="InterPro" id="IPR025199">
    <property type="entry name" value="FtsK_4TM"/>
</dbReference>
<comment type="subcellular location">
    <subcellularLocation>
        <location evidence="1">Cell membrane</location>
        <topology evidence="1">Multi-pass membrane protein</topology>
    </subcellularLocation>
</comment>
<evidence type="ECO:0000256" key="3">
    <source>
        <dbReference type="ARBA" id="ARBA00022475"/>
    </source>
</evidence>
<keyword evidence="10" id="KW-0238">DNA-binding</keyword>
<keyword evidence="7" id="KW-0159">Chromosome partition</keyword>
<feature type="region of interest" description="Disordered" evidence="15">
    <location>
        <begin position="196"/>
        <end position="241"/>
    </location>
</feature>
<keyword evidence="9 16" id="KW-1133">Transmembrane helix</keyword>
<dbReference type="SMART" id="SM00382">
    <property type="entry name" value="AAA"/>
    <property type="match status" value="1"/>
</dbReference>
<evidence type="ECO:0000313" key="19">
    <source>
        <dbReference type="Proteomes" id="UP000177865"/>
    </source>
</evidence>
<keyword evidence="3" id="KW-1003">Cell membrane</keyword>
<evidence type="ECO:0000256" key="8">
    <source>
        <dbReference type="ARBA" id="ARBA00022840"/>
    </source>
</evidence>
<comment type="subunit">
    <text evidence="13">Homohexamer. Forms a ring that surrounds DNA.</text>
</comment>
<keyword evidence="4" id="KW-0132">Cell division</keyword>
<keyword evidence="11 16" id="KW-0472">Membrane</keyword>
<evidence type="ECO:0000313" key="18">
    <source>
        <dbReference type="EMBL" id="OHA52295.1"/>
    </source>
</evidence>
<dbReference type="InterPro" id="IPR041027">
    <property type="entry name" value="FtsK_alpha"/>
</dbReference>
<name>A0A1G2PVF3_9BACT</name>
<dbReference type="Gene3D" id="1.10.10.10">
    <property type="entry name" value="Winged helix-like DNA-binding domain superfamily/Winged helix DNA-binding domain"/>
    <property type="match status" value="1"/>
</dbReference>
<proteinExistence type="inferred from homology"/>
<feature type="transmembrane region" description="Helical" evidence="16">
    <location>
        <begin position="31"/>
        <end position="53"/>
    </location>
</feature>
<dbReference type="GO" id="GO:0005524">
    <property type="term" value="F:ATP binding"/>
    <property type="evidence" value="ECO:0007669"/>
    <property type="project" value="UniProtKB-UniRule"/>
</dbReference>
<accession>A0A1G2PVF3</accession>
<keyword evidence="12" id="KW-0131">Cell cycle</keyword>
<evidence type="ECO:0000256" key="2">
    <source>
        <dbReference type="ARBA" id="ARBA00006474"/>
    </source>
</evidence>
<evidence type="ECO:0000256" key="15">
    <source>
        <dbReference type="SAM" id="MobiDB-lite"/>
    </source>
</evidence>
<feature type="transmembrane region" description="Helical" evidence="16">
    <location>
        <begin position="93"/>
        <end position="116"/>
    </location>
</feature>
<feature type="transmembrane region" description="Helical" evidence="16">
    <location>
        <begin position="65"/>
        <end position="86"/>
    </location>
</feature>
<feature type="compositionally biased region" description="Basic and acidic residues" evidence="15">
    <location>
        <begin position="215"/>
        <end position="228"/>
    </location>
</feature>
<evidence type="ECO:0000256" key="10">
    <source>
        <dbReference type="ARBA" id="ARBA00023125"/>
    </source>
</evidence>
<sequence length="736" mass="80085">MNASANRRRRFSRGLPITLPALELHPRTRNWIVGVVLLVIAALIALGLFSAAGPLGDILARILNYGFGWGAWFIPIILAGIAILAFQTERRLAGAGFVGGALLIGSLLALLTVVFGEESSRGGIAGRFIASPFLTAVGPSAAFLVFMALGVIGAFILLNFPAERERGIAIFSFLRERLRRKSLSSLHAGGTIEKESRVPFGDTPIRPPSFRIRPLTRDEQPESGEMRETPSPQQNARSGADFLPKGETLAASAAYTPPPLNLLDGEKGSPKAGDVRANMQIIKRTFGNFGIPVEMGEVTIGPTVTQYTLKPAEGVKLSQISSLGNDLALALAAHPIRIEAPIPGRSLVGIEVPNQQAALVRLRHLLAPEEFRVSPYRLTFALGRDVAGSPFYAALERMPHLLIAGATGTGKTIALNALITALLYRNPPQMLRLLLIDPKRVEFPVFNDVPHLLTPVVVDIEKTIHALRWAVSEMERRFDVLSTSRTRDIASFNQARRREEEPMPYLVIVIDELADIMAARGREAEAAIVRLAQMARAVGIHLVVATQRPSVEVITGLIKANITSRMAFQVASQVDSRTILDGAGAEKLLGNGDMLFVSAETSKPRRIQGTFVSEKEVRRVADFLKHSSAPQYAEGVTDPREGEEGEWLGSGNGLDEDPLYEEAKRLVIQVRKASASYLQRRLRVGYARAARLVDLLEERGVVGPGEGAKPREVLFGLQREERAAEQDEGGEKGDWT</sequence>
<evidence type="ECO:0000256" key="14">
    <source>
        <dbReference type="PROSITE-ProRule" id="PRU00289"/>
    </source>
</evidence>
<evidence type="ECO:0000256" key="9">
    <source>
        <dbReference type="ARBA" id="ARBA00022989"/>
    </source>
</evidence>
<evidence type="ECO:0000259" key="17">
    <source>
        <dbReference type="PROSITE" id="PS50901"/>
    </source>
</evidence>
<organism evidence="18 19">
    <name type="scientific">Candidatus Terrybacteria bacterium RIFCSPLOWO2_01_FULL_58_14</name>
    <dbReference type="NCBI Taxonomy" id="1802369"/>
    <lineage>
        <taxon>Bacteria</taxon>
        <taxon>Candidatus Terryibacteriota</taxon>
    </lineage>
</organism>
<dbReference type="InterPro" id="IPR027417">
    <property type="entry name" value="P-loop_NTPase"/>
</dbReference>
<keyword evidence="8 14" id="KW-0067">ATP-binding</keyword>
<keyword evidence="6 14" id="KW-0547">Nucleotide-binding</keyword>
<dbReference type="InterPro" id="IPR003593">
    <property type="entry name" value="AAA+_ATPase"/>
</dbReference>
<reference evidence="18 19" key="1">
    <citation type="journal article" date="2016" name="Nat. Commun.">
        <title>Thousands of microbial genomes shed light on interconnected biogeochemical processes in an aquifer system.</title>
        <authorList>
            <person name="Anantharaman K."/>
            <person name="Brown C.T."/>
            <person name="Hug L.A."/>
            <person name="Sharon I."/>
            <person name="Castelle C.J."/>
            <person name="Probst A.J."/>
            <person name="Thomas B.C."/>
            <person name="Singh A."/>
            <person name="Wilkins M.J."/>
            <person name="Karaoz U."/>
            <person name="Brodie E.L."/>
            <person name="Williams K.H."/>
            <person name="Hubbard S.S."/>
            <person name="Banfield J.F."/>
        </authorList>
    </citation>
    <scope>NUCLEOTIDE SEQUENCE [LARGE SCALE GENOMIC DNA]</scope>
</reference>
<keyword evidence="5 16" id="KW-0812">Transmembrane</keyword>
<dbReference type="InterPro" id="IPR036388">
    <property type="entry name" value="WH-like_DNA-bd_sf"/>
</dbReference>
<dbReference type="GO" id="GO:0007059">
    <property type="term" value="P:chromosome segregation"/>
    <property type="evidence" value="ECO:0007669"/>
    <property type="project" value="UniProtKB-KW"/>
</dbReference>
<feature type="domain" description="FtsK" evidence="17">
    <location>
        <begin position="388"/>
        <end position="577"/>
    </location>
</feature>
<feature type="binding site" evidence="14">
    <location>
        <begin position="405"/>
        <end position="412"/>
    </location>
    <ligand>
        <name>ATP</name>
        <dbReference type="ChEBI" id="CHEBI:30616"/>
    </ligand>
</feature>
<dbReference type="SUPFAM" id="SSF52540">
    <property type="entry name" value="P-loop containing nucleoside triphosphate hydrolases"/>
    <property type="match status" value="1"/>
</dbReference>
<dbReference type="Pfam" id="PF09397">
    <property type="entry name" value="FtsK_gamma"/>
    <property type="match status" value="1"/>
</dbReference>
<evidence type="ECO:0000256" key="16">
    <source>
        <dbReference type="SAM" id="Phobius"/>
    </source>
</evidence>
<dbReference type="PANTHER" id="PTHR22683:SF41">
    <property type="entry name" value="DNA TRANSLOCASE FTSK"/>
    <property type="match status" value="1"/>
</dbReference>
<feature type="transmembrane region" description="Helical" evidence="16">
    <location>
        <begin position="136"/>
        <end position="158"/>
    </location>
</feature>
<dbReference type="GO" id="GO:0005886">
    <property type="term" value="C:plasma membrane"/>
    <property type="evidence" value="ECO:0007669"/>
    <property type="project" value="UniProtKB-SubCell"/>
</dbReference>
<gene>
    <name evidence="18" type="ORF">A2991_01040</name>
</gene>
<dbReference type="GO" id="GO:0003677">
    <property type="term" value="F:DNA binding"/>
    <property type="evidence" value="ECO:0007669"/>
    <property type="project" value="UniProtKB-KW"/>
</dbReference>
<evidence type="ECO:0000256" key="5">
    <source>
        <dbReference type="ARBA" id="ARBA00022692"/>
    </source>
</evidence>
<feature type="transmembrane region" description="Helical" evidence="16">
    <location>
        <begin position="401"/>
        <end position="424"/>
    </location>
</feature>
<comment type="caution">
    <text evidence="18">The sequence shown here is derived from an EMBL/GenBank/DDBJ whole genome shotgun (WGS) entry which is preliminary data.</text>
</comment>
<dbReference type="Gene3D" id="3.30.980.40">
    <property type="match status" value="1"/>
</dbReference>
<dbReference type="Gene3D" id="3.40.50.300">
    <property type="entry name" value="P-loop containing nucleotide triphosphate hydrolases"/>
    <property type="match status" value="1"/>
</dbReference>
<dbReference type="InterPro" id="IPR018541">
    <property type="entry name" value="Ftsk_gamma"/>
</dbReference>
<evidence type="ECO:0000256" key="13">
    <source>
        <dbReference type="ARBA" id="ARBA00025923"/>
    </source>
</evidence>
<dbReference type="CDD" id="cd01127">
    <property type="entry name" value="TrwB_TraG_TraD_VirD4"/>
    <property type="match status" value="1"/>
</dbReference>
<dbReference type="InterPro" id="IPR036390">
    <property type="entry name" value="WH_DNA-bd_sf"/>
</dbReference>
<dbReference type="Pfam" id="PF13491">
    <property type="entry name" value="FtsK_4TM"/>
    <property type="match status" value="1"/>
</dbReference>
<dbReference type="Pfam" id="PF17854">
    <property type="entry name" value="FtsK_alpha"/>
    <property type="match status" value="1"/>
</dbReference>
<dbReference type="PANTHER" id="PTHR22683">
    <property type="entry name" value="SPORULATION PROTEIN RELATED"/>
    <property type="match status" value="1"/>
</dbReference>
<protein>
    <recommendedName>
        <fullName evidence="17">FtsK domain-containing protein</fullName>
    </recommendedName>
</protein>
<dbReference type="InterPro" id="IPR050206">
    <property type="entry name" value="FtsK/SpoIIIE/SftA"/>
</dbReference>
<comment type="similarity">
    <text evidence="2">Belongs to the FtsK/SpoIIIE/SftA family.</text>
</comment>
<dbReference type="GO" id="GO:0051301">
    <property type="term" value="P:cell division"/>
    <property type="evidence" value="ECO:0007669"/>
    <property type="project" value="UniProtKB-KW"/>
</dbReference>
<dbReference type="SMART" id="SM00843">
    <property type="entry name" value="Ftsk_gamma"/>
    <property type="match status" value="1"/>
</dbReference>
<dbReference type="Pfam" id="PF01580">
    <property type="entry name" value="FtsK_SpoIIIE"/>
    <property type="match status" value="1"/>
</dbReference>